<comment type="pathway">
    <text evidence="4">Carbohydrate metabolism; tricarboxylic acid cycle.</text>
</comment>
<evidence type="ECO:0000256" key="3">
    <source>
        <dbReference type="ARBA" id="ARBA00004141"/>
    </source>
</evidence>
<dbReference type="InterPro" id="IPR000701">
    <property type="entry name" value="SuccDH_FuR_B_TM-su"/>
</dbReference>
<evidence type="ECO:0000256" key="13">
    <source>
        <dbReference type="ARBA" id="ARBA00022989"/>
    </source>
</evidence>
<keyword evidence="14" id="KW-0408">Iron</keyword>
<dbReference type="EMBL" id="CP150951">
    <property type="protein sequence ID" value="WZC48893.1"/>
    <property type="molecule type" value="Genomic_DNA"/>
</dbReference>
<evidence type="ECO:0000256" key="7">
    <source>
        <dbReference type="ARBA" id="ARBA00022448"/>
    </source>
</evidence>
<keyword evidence="15 16" id="KW-0472">Membrane</keyword>
<feature type="transmembrane region" description="Helical" evidence="16">
    <location>
        <begin position="100"/>
        <end position="121"/>
    </location>
</feature>
<feature type="transmembrane region" description="Helical" evidence="16">
    <location>
        <begin position="57"/>
        <end position="79"/>
    </location>
</feature>
<evidence type="ECO:0000256" key="16">
    <source>
        <dbReference type="SAM" id="Phobius"/>
    </source>
</evidence>
<gene>
    <name evidence="17" type="primary">sdhD</name>
    <name evidence="17" type="ORF">AABB29_18980</name>
</gene>
<evidence type="ECO:0000256" key="8">
    <source>
        <dbReference type="ARBA" id="ARBA00022532"/>
    </source>
</evidence>
<evidence type="ECO:0000256" key="6">
    <source>
        <dbReference type="ARBA" id="ARBA00019425"/>
    </source>
</evidence>
<proteinExistence type="predicted"/>
<evidence type="ECO:0000313" key="18">
    <source>
        <dbReference type="Proteomes" id="UP001440612"/>
    </source>
</evidence>
<comment type="cofactor">
    <cofactor evidence="1">
        <name>heme</name>
        <dbReference type="ChEBI" id="CHEBI:30413"/>
    </cofactor>
</comment>
<comment type="subunit">
    <text evidence="5">Part of an enzyme complex containing four subunits: a flavoprotein, an iron-sulfur protein, plus two membrane-anchoring proteins, SdhC and SdhD.</text>
</comment>
<evidence type="ECO:0000256" key="9">
    <source>
        <dbReference type="ARBA" id="ARBA00022617"/>
    </source>
</evidence>
<keyword evidence="11" id="KW-0479">Metal-binding</keyword>
<organism evidence="17 18">
    <name type="scientific">Yoonia phaeophyticola</name>
    <dbReference type="NCBI Taxonomy" id="3137369"/>
    <lineage>
        <taxon>Bacteria</taxon>
        <taxon>Pseudomonadati</taxon>
        <taxon>Pseudomonadota</taxon>
        <taxon>Alphaproteobacteria</taxon>
        <taxon>Rhodobacterales</taxon>
        <taxon>Paracoccaceae</taxon>
        <taxon>Yoonia</taxon>
    </lineage>
</organism>
<dbReference type="SUPFAM" id="SSF81343">
    <property type="entry name" value="Fumarate reductase respiratory complex transmembrane subunits"/>
    <property type="match status" value="1"/>
</dbReference>
<dbReference type="RefSeq" id="WP_341367006.1">
    <property type="nucleotide sequence ID" value="NZ_CP150951.2"/>
</dbReference>
<keyword evidence="12" id="KW-0249">Electron transport</keyword>
<dbReference type="Gene3D" id="1.20.1300.10">
    <property type="entry name" value="Fumarate reductase/succinate dehydrogenase, transmembrane subunit"/>
    <property type="match status" value="1"/>
</dbReference>
<protein>
    <recommendedName>
        <fullName evidence="6">Succinate dehydrogenase hydrophobic membrane anchor subunit</fullName>
    </recommendedName>
</protein>
<name>A0ABZ2V450_9RHOB</name>
<dbReference type="Pfam" id="PF01127">
    <property type="entry name" value="Sdh_cyt"/>
    <property type="match status" value="1"/>
</dbReference>
<evidence type="ECO:0000256" key="10">
    <source>
        <dbReference type="ARBA" id="ARBA00022692"/>
    </source>
</evidence>
<keyword evidence="10 16" id="KW-0812">Transmembrane</keyword>
<keyword evidence="7" id="KW-0813">Transport</keyword>
<dbReference type="Proteomes" id="UP001440612">
    <property type="component" value="Chromosome"/>
</dbReference>
<accession>A0ABZ2V450</accession>
<evidence type="ECO:0000313" key="17">
    <source>
        <dbReference type="EMBL" id="WZC48893.1"/>
    </source>
</evidence>
<dbReference type="InterPro" id="IPR034804">
    <property type="entry name" value="SQR/QFR_C/D"/>
</dbReference>
<evidence type="ECO:0000256" key="4">
    <source>
        <dbReference type="ARBA" id="ARBA00005163"/>
    </source>
</evidence>
<sequence>MSMKYVTDRKRAQGLGASRQGTHHHWQMMMTSIALVVIVPVFIMTFGYGLGGTYEEVIAYFSKPFPALVLAVSIIVIVYHTMQETLVAIEDYVPGKAGKLTIVAVTAFGYLLMLTGLFAVAKIAL</sequence>
<dbReference type="CDD" id="cd03495">
    <property type="entry name" value="SQR_TypeC_SdhD_like"/>
    <property type="match status" value="1"/>
</dbReference>
<dbReference type="InterPro" id="IPR014312">
    <property type="entry name" value="Succ_DH_anchor"/>
</dbReference>
<keyword evidence="9" id="KW-0349">Heme</keyword>
<comment type="function">
    <text evidence="2">Membrane-anchoring subunit of succinate dehydrogenase (SDH).</text>
</comment>
<keyword evidence="18" id="KW-1185">Reference proteome</keyword>
<evidence type="ECO:0000256" key="11">
    <source>
        <dbReference type="ARBA" id="ARBA00022723"/>
    </source>
</evidence>
<evidence type="ECO:0000256" key="14">
    <source>
        <dbReference type="ARBA" id="ARBA00023004"/>
    </source>
</evidence>
<evidence type="ECO:0000256" key="1">
    <source>
        <dbReference type="ARBA" id="ARBA00001971"/>
    </source>
</evidence>
<evidence type="ECO:0000256" key="5">
    <source>
        <dbReference type="ARBA" id="ARBA00011558"/>
    </source>
</evidence>
<evidence type="ECO:0000256" key="2">
    <source>
        <dbReference type="ARBA" id="ARBA00004050"/>
    </source>
</evidence>
<evidence type="ECO:0000256" key="12">
    <source>
        <dbReference type="ARBA" id="ARBA00022982"/>
    </source>
</evidence>
<keyword evidence="13 16" id="KW-1133">Transmembrane helix</keyword>
<comment type="subcellular location">
    <subcellularLocation>
        <location evidence="3">Membrane</location>
        <topology evidence="3">Multi-pass membrane protein</topology>
    </subcellularLocation>
</comment>
<evidence type="ECO:0000256" key="15">
    <source>
        <dbReference type="ARBA" id="ARBA00023136"/>
    </source>
</evidence>
<feature type="transmembrane region" description="Helical" evidence="16">
    <location>
        <begin position="28"/>
        <end position="51"/>
    </location>
</feature>
<keyword evidence="8" id="KW-0816">Tricarboxylic acid cycle</keyword>
<reference evidence="18" key="1">
    <citation type="submission" date="2024-04" db="EMBL/GenBank/DDBJ databases">
        <title>Phylogenomic analyses of a clade within the roseobacter group suggest taxonomic reassignments of species of the genera Aestuariivita, Citreicella, Loktanella, Nautella, Pelagibaca, Ruegeria, Thalassobius, Thiobacimonas and Tropicibacter, and the proposal o.</title>
        <authorList>
            <person name="Jeon C.O."/>
        </authorList>
    </citation>
    <scope>NUCLEOTIDE SEQUENCE [LARGE SCALE GENOMIC DNA]</scope>
    <source>
        <strain evidence="18">BS5-3</strain>
    </source>
</reference>
<dbReference type="NCBIfam" id="TIGR02968">
    <property type="entry name" value="succ_dehyd_anc"/>
    <property type="match status" value="1"/>
</dbReference>